<protein>
    <submittedName>
        <fullName evidence="1">Uncharacterized protein</fullName>
    </submittedName>
</protein>
<evidence type="ECO:0000313" key="1">
    <source>
        <dbReference type="EMBL" id="CAI6355226.1"/>
    </source>
</evidence>
<sequence length="96" mass="11059">MWSTQLTKLNEIKTTIPWTTVTQYKRQEATLNKLQLGHTWSIHRAQIPAEPDEFHTPGEILTLKHIICHRQNYSNIRANLEITGNLQEALGPEQAT</sequence>
<proteinExistence type="predicted"/>
<accession>A0AAV0WI66</accession>
<dbReference type="Proteomes" id="UP001160148">
    <property type="component" value="Unassembled WGS sequence"/>
</dbReference>
<dbReference type="AlphaFoldDB" id="A0AAV0WI66"/>
<evidence type="ECO:0000313" key="2">
    <source>
        <dbReference type="Proteomes" id="UP001160148"/>
    </source>
</evidence>
<name>A0AAV0WI66_9HEMI</name>
<reference evidence="1 2" key="1">
    <citation type="submission" date="2023-01" db="EMBL/GenBank/DDBJ databases">
        <authorList>
            <person name="Whitehead M."/>
        </authorList>
    </citation>
    <scope>NUCLEOTIDE SEQUENCE [LARGE SCALE GENOMIC DNA]</scope>
</reference>
<keyword evidence="2" id="KW-1185">Reference proteome</keyword>
<dbReference type="EMBL" id="CARXXK010000002">
    <property type="protein sequence ID" value="CAI6355226.1"/>
    <property type="molecule type" value="Genomic_DNA"/>
</dbReference>
<gene>
    <name evidence="1" type="ORF">MEUPH1_LOCUS11109</name>
</gene>
<organism evidence="1 2">
    <name type="scientific">Macrosiphum euphorbiae</name>
    <name type="common">potato aphid</name>
    <dbReference type="NCBI Taxonomy" id="13131"/>
    <lineage>
        <taxon>Eukaryota</taxon>
        <taxon>Metazoa</taxon>
        <taxon>Ecdysozoa</taxon>
        <taxon>Arthropoda</taxon>
        <taxon>Hexapoda</taxon>
        <taxon>Insecta</taxon>
        <taxon>Pterygota</taxon>
        <taxon>Neoptera</taxon>
        <taxon>Paraneoptera</taxon>
        <taxon>Hemiptera</taxon>
        <taxon>Sternorrhyncha</taxon>
        <taxon>Aphidomorpha</taxon>
        <taxon>Aphidoidea</taxon>
        <taxon>Aphididae</taxon>
        <taxon>Macrosiphini</taxon>
        <taxon>Macrosiphum</taxon>
    </lineage>
</organism>
<comment type="caution">
    <text evidence="1">The sequence shown here is derived from an EMBL/GenBank/DDBJ whole genome shotgun (WGS) entry which is preliminary data.</text>
</comment>